<keyword evidence="3" id="KW-1185">Reference proteome</keyword>
<sequence length="306" mass="32535">MTMAFGNLPVSGHYLHKRLKLAGFARWLALLAIVVVAAGFAVFRLGGIDPQGLAGLLLVAAVMAAAAFLIAVYGLVRVWFSGLIGGGRAIAAFALSLVALAPFALAAWLAAENPRANLAYTEGMEPDAVAGVINSPSHPAPRWQRAISAEDPPSVVTGRRYLAAAPEIYKAVRLVLADKKWKVDDVALGDPNDQESVKETGDLGVSGTVDVPLPTFREQAEQLSAADLVGTRDSDQYTIEATARDFLLGLPSTVTIRVVEDGNETFVDARSTSREMEVDFGQNRRFLEGLFADLDEALTGQVSTSP</sequence>
<accession>A0A9X1TCI4</accession>
<name>A0A9X1TCI4_9HYPH</name>
<dbReference type="Proteomes" id="UP001139035">
    <property type="component" value="Unassembled WGS sequence"/>
</dbReference>
<dbReference type="Pfam" id="PF07386">
    <property type="entry name" value="DUF1499"/>
    <property type="match status" value="1"/>
</dbReference>
<organism evidence="2 3">
    <name type="scientific">Jiella avicenniae</name>
    <dbReference type="NCBI Taxonomy" id="2907202"/>
    <lineage>
        <taxon>Bacteria</taxon>
        <taxon>Pseudomonadati</taxon>
        <taxon>Pseudomonadota</taxon>
        <taxon>Alphaproteobacteria</taxon>
        <taxon>Hyphomicrobiales</taxon>
        <taxon>Aurantimonadaceae</taxon>
        <taxon>Jiella</taxon>
    </lineage>
</organism>
<evidence type="ECO:0000313" key="3">
    <source>
        <dbReference type="Proteomes" id="UP001139035"/>
    </source>
</evidence>
<feature type="transmembrane region" description="Helical" evidence="1">
    <location>
        <begin position="27"/>
        <end position="47"/>
    </location>
</feature>
<reference evidence="2" key="1">
    <citation type="submission" date="2022-01" db="EMBL/GenBank/DDBJ databases">
        <title>Jiella avicenniae sp. nov., a novel endophytic bacterium isolated from bark of Avicennia marina.</title>
        <authorList>
            <person name="Tuo L."/>
        </authorList>
    </citation>
    <scope>NUCLEOTIDE SEQUENCE</scope>
    <source>
        <strain evidence="2">CBK1P-4</strain>
    </source>
</reference>
<comment type="caution">
    <text evidence="2">The sequence shown here is derived from an EMBL/GenBank/DDBJ whole genome shotgun (WGS) entry which is preliminary data.</text>
</comment>
<dbReference type="RefSeq" id="WP_233720082.1">
    <property type="nucleotide sequence ID" value="NZ_JAJUWU010000014.1"/>
</dbReference>
<feature type="transmembrane region" description="Helical" evidence="1">
    <location>
        <begin position="53"/>
        <end position="76"/>
    </location>
</feature>
<protein>
    <submittedName>
        <fullName evidence="2">DUF1499 domain-containing protein</fullName>
    </submittedName>
</protein>
<feature type="transmembrane region" description="Helical" evidence="1">
    <location>
        <begin position="88"/>
        <end position="111"/>
    </location>
</feature>
<dbReference type="AlphaFoldDB" id="A0A9X1TCI4"/>
<gene>
    <name evidence="2" type="ORF">LZD57_13880</name>
</gene>
<keyword evidence="1" id="KW-0812">Transmembrane</keyword>
<dbReference type="EMBL" id="JAJUWU010000014">
    <property type="protein sequence ID" value="MCE7029083.1"/>
    <property type="molecule type" value="Genomic_DNA"/>
</dbReference>
<proteinExistence type="predicted"/>
<evidence type="ECO:0000256" key="1">
    <source>
        <dbReference type="SAM" id="Phobius"/>
    </source>
</evidence>
<evidence type="ECO:0000313" key="2">
    <source>
        <dbReference type="EMBL" id="MCE7029083.1"/>
    </source>
</evidence>
<dbReference type="InterPro" id="IPR010865">
    <property type="entry name" value="DUF1499"/>
</dbReference>
<keyword evidence="1" id="KW-1133">Transmembrane helix</keyword>
<keyword evidence="1" id="KW-0472">Membrane</keyword>